<dbReference type="Proteomes" id="UP001500298">
    <property type="component" value="Unassembled WGS sequence"/>
</dbReference>
<feature type="compositionally biased region" description="Polar residues" evidence="1">
    <location>
        <begin position="215"/>
        <end position="227"/>
    </location>
</feature>
<evidence type="ECO:0000256" key="1">
    <source>
        <dbReference type="SAM" id="MobiDB-lite"/>
    </source>
</evidence>
<dbReference type="EMBL" id="BAABJX010000006">
    <property type="protein sequence ID" value="GAA4822272.1"/>
    <property type="molecule type" value="Genomic_DNA"/>
</dbReference>
<evidence type="ECO:0008006" key="4">
    <source>
        <dbReference type="Google" id="ProtNLM"/>
    </source>
</evidence>
<evidence type="ECO:0000313" key="2">
    <source>
        <dbReference type="EMBL" id="GAA4822272.1"/>
    </source>
</evidence>
<protein>
    <recommendedName>
        <fullName evidence="4">Lipoprotein</fullName>
    </recommendedName>
</protein>
<proteinExistence type="predicted"/>
<evidence type="ECO:0000313" key="3">
    <source>
        <dbReference type="Proteomes" id="UP001500298"/>
    </source>
</evidence>
<reference evidence="3" key="1">
    <citation type="journal article" date="2019" name="Int. J. Syst. Evol. Microbiol.">
        <title>The Global Catalogue of Microorganisms (GCM) 10K type strain sequencing project: providing services to taxonomists for standard genome sequencing and annotation.</title>
        <authorList>
            <consortium name="The Broad Institute Genomics Platform"/>
            <consortium name="The Broad Institute Genome Sequencing Center for Infectious Disease"/>
            <person name="Wu L."/>
            <person name="Ma J."/>
        </authorList>
    </citation>
    <scope>NUCLEOTIDE SEQUENCE [LARGE SCALE GENOMIC DNA]</scope>
    <source>
        <strain evidence="3">JCM 18326</strain>
    </source>
</reference>
<gene>
    <name evidence="2" type="ORF">GCM10023331_03280</name>
</gene>
<feature type="compositionally biased region" description="Low complexity" evidence="1">
    <location>
        <begin position="228"/>
        <end position="265"/>
    </location>
</feature>
<accession>A0ABP9D4R9</accession>
<comment type="caution">
    <text evidence="2">The sequence shown here is derived from an EMBL/GenBank/DDBJ whole genome shotgun (WGS) entry which is preliminary data.</text>
</comment>
<keyword evidence="3" id="KW-1185">Reference proteome</keyword>
<organism evidence="2 3">
    <name type="scientific">Algivirga pacifica</name>
    <dbReference type="NCBI Taxonomy" id="1162670"/>
    <lineage>
        <taxon>Bacteria</taxon>
        <taxon>Pseudomonadati</taxon>
        <taxon>Bacteroidota</taxon>
        <taxon>Cytophagia</taxon>
        <taxon>Cytophagales</taxon>
        <taxon>Flammeovirgaceae</taxon>
        <taxon>Algivirga</taxon>
    </lineage>
</organism>
<name>A0ABP9D4R9_9BACT</name>
<feature type="region of interest" description="Disordered" evidence="1">
    <location>
        <begin position="169"/>
        <end position="271"/>
    </location>
</feature>
<feature type="compositionally biased region" description="Low complexity" evidence="1">
    <location>
        <begin position="199"/>
        <end position="214"/>
    </location>
</feature>
<sequence>MVGCSSEPEFTKLPLDEIVKQKGRTQDYTIVLDDMDLEENLFSSDHYKHRYKVITMEKAAGDTIATPKEHLTDWYDVPRAYFDNHVNDMGMELATMTDGKLSKQVGPAGYSQFVGNPQYGQWKTGSNGSSFWEFYGKYAMMRSLFAWTFYQPVYRSYYNDYSRYRSTGRPYYGTTSTSAPRKYGTFSPAAKEGPKNERSTSSSTARRGSRTFTSKMANNNSYRRSVTSSAGRSAYGPAGSRSSSSRSRTSSSSGRYGSSSRSRSGGSYGGK</sequence>